<evidence type="ECO:0000256" key="5">
    <source>
        <dbReference type="ARBA" id="ARBA00023244"/>
    </source>
</evidence>
<accession>A0A0A0JTE2</accession>
<dbReference type="Proteomes" id="UP000030013">
    <property type="component" value="Unassembled WGS sequence"/>
</dbReference>
<sequence length="121" mass="12933">MVGMAQVSQRPAPDTIRVLDCPLPGRHVLVVGGGPVAARRVDALATSPHPVTVVATHLCDDMFDLLAERRITWENRAPRPSDLDGVWLVHAASGDAALDALVGRWVEAVRRAKVSAESLPS</sequence>
<comment type="caution">
    <text evidence="6">The sequence shown here is derived from an EMBL/GenBank/DDBJ whole genome shotgun (WGS) entry which is preliminary data.</text>
</comment>
<evidence type="ECO:0000256" key="2">
    <source>
        <dbReference type="ARBA" id="ARBA00012400"/>
    </source>
</evidence>
<dbReference type="PANTHER" id="PTHR35330:SF1">
    <property type="entry name" value="SIROHEME BIOSYNTHESIS PROTEIN MET8"/>
    <property type="match status" value="1"/>
</dbReference>
<dbReference type="UniPathway" id="UPA00262">
    <property type="reaction ID" value="UER00222"/>
</dbReference>
<dbReference type="SUPFAM" id="SSF51735">
    <property type="entry name" value="NAD(P)-binding Rossmann-fold domains"/>
    <property type="match status" value="1"/>
</dbReference>
<gene>
    <name evidence="6" type="ORF">N801_19860</name>
</gene>
<dbReference type="STRING" id="1385519.N801_19860"/>
<protein>
    <recommendedName>
        <fullName evidence="2">precorrin-2 dehydrogenase</fullName>
        <ecNumber evidence="2">1.3.1.76</ecNumber>
    </recommendedName>
</protein>
<keyword evidence="3" id="KW-0560">Oxidoreductase</keyword>
<dbReference type="eggNOG" id="COG1648">
    <property type="taxonomic scope" value="Bacteria"/>
</dbReference>
<keyword evidence="7" id="KW-1185">Reference proteome</keyword>
<name>A0A0A0JTE2_9MICO</name>
<dbReference type="AlphaFoldDB" id="A0A0A0JTE2"/>
<evidence type="ECO:0000313" key="6">
    <source>
        <dbReference type="EMBL" id="KGN38916.1"/>
    </source>
</evidence>
<comment type="pathway">
    <text evidence="1">Porphyrin-containing compound metabolism; siroheme biosynthesis; sirohydrochlorin from precorrin-2: step 1/1.</text>
</comment>
<keyword evidence="4" id="KW-0520">NAD</keyword>
<dbReference type="GO" id="GO:0019354">
    <property type="term" value="P:siroheme biosynthetic process"/>
    <property type="evidence" value="ECO:0007669"/>
    <property type="project" value="UniProtKB-UniPathway"/>
</dbReference>
<proteinExistence type="predicted"/>
<dbReference type="OrthoDB" id="4869701at2"/>
<evidence type="ECO:0000313" key="7">
    <source>
        <dbReference type="Proteomes" id="UP000030013"/>
    </source>
</evidence>
<evidence type="ECO:0000256" key="4">
    <source>
        <dbReference type="ARBA" id="ARBA00023027"/>
    </source>
</evidence>
<dbReference type="InterPro" id="IPR036291">
    <property type="entry name" value="NAD(P)-bd_dom_sf"/>
</dbReference>
<dbReference type="EC" id="1.3.1.76" evidence="2"/>
<dbReference type="GO" id="GO:0004325">
    <property type="term" value="F:ferrochelatase activity"/>
    <property type="evidence" value="ECO:0007669"/>
    <property type="project" value="InterPro"/>
</dbReference>
<dbReference type="Gene3D" id="3.40.50.720">
    <property type="entry name" value="NAD(P)-binding Rossmann-like Domain"/>
    <property type="match status" value="1"/>
</dbReference>
<dbReference type="GO" id="GO:0043115">
    <property type="term" value="F:precorrin-2 dehydrogenase activity"/>
    <property type="evidence" value="ECO:0007669"/>
    <property type="project" value="UniProtKB-EC"/>
</dbReference>
<dbReference type="EMBL" id="AVPL01000086">
    <property type="protein sequence ID" value="KGN38916.1"/>
    <property type="molecule type" value="Genomic_DNA"/>
</dbReference>
<reference evidence="6 7" key="1">
    <citation type="submission" date="2013-08" db="EMBL/GenBank/DDBJ databases">
        <title>The genome sequence of Knoellia aerolata.</title>
        <authorList>
            <person name="Zhu W."/>
            <person name="Wang G."/>
        </authorList>
    </citation>
    <scope>NUCLEOTIDE SEQUENCE [LARGE SCALE GENOMIC DNA]</scope>
    <source>
        <strain evidence="6 7">DSM 18566</strain>
    </source>
</reference>
<dbReference type="Pfam" id="PF13241">
    <property type="entry name" value="NAD_binding_7"/>
    <property type="match status" value="1"/>
</dbReference>
<organism evidence="6 7">
    <name type="scientific">Knoellia aerolata DSM 18566</name>
    <dbReference type="NCBI Taxonomy" id="1385519"/>
    <lineage>
        <taxon>Bacteria</taxon>
        <taxon>Bacillati</taxon>
        <taxon>Actinomycetota</taxon>
        <taxon>Actinomycetes</taxon>
        <taxon>Micrococcales</taxon>
        <taxon>Intrasporangiaceae</taxon>
        <taxon>Knoellia</taxon>
    </lineage>
</organism>
<dbReference type="PANTHER" id="PTHR35330">
    <property type="entry name" value="SIROHEME BIOSYNTHESIS PROTEIN MET8"/>
    <property type="match status" value="1"/>
</dbReference>
<dbReference type="InterPro" id="IPR028161">
    <property type="entry name" value="Met8-like"/>
</dbReference>
<evidence type="ECO:0000256" key="3">
    <source>
        <dbReference type="ARBA" id="ARBA00023002"/>
    </source>
</evidence>
<evidence type="ECO:0000256" key="1">
    <source>
        <dbReference type="ARBA" id="ARBA00005010"/>
    </source>
</evidence>
<keyword evidence="5" id="KW-0627">Porphyrin biosynthesis</keyword>